<feature type="compositionally biased region" description="Polar residues" evidence="1">
    <location>
        <begin position="51"/>
        <end position="71"/>
    </location>
</feature>
<accession>A0A131Z266</accession>
<feature type="compositionally biased region" description="Basic and acidic residues" evidence="1">
    <location>
        <begin position="89"/>
        <end position="98"/>
    </location>
</feature>
<feature type="region of interest" description="Disordered" evidence="1">
    <location>
        <begin position="1"/>
        <end position="26"/>
    </location>
</feature>
<reference evidence="2" key="1">
    <citation type="journal article" date="2016" name="Ticks Tick Borne Dis.">
        <title>De novo assembly and annotation of the salivary gland transcriptome of Rhipicephalus appendiculatus male and female ticks during blood feeding.</title>
        <authorList>
            <person name="de Castro M.H."/>
            <person name="de Klerk D."/>
            <person name="Pienaar R."/>
            <person name="Latif A.A."/>
            <person name="Rees D.J."/>
            <person name="Mans B.J."/>
        </authorList>
    </citation>
    <scope>NUCLEOTIDE SEQUENCE</scope>
    <source>
        <tissue evidence="2">Salivary glands</tissue>
    </source>
</reference>
<sequence length="655" mass="69332">MESGGLKKTSAKLAAPTKCSLKQPTRGKLSAILYKRMIDEAKQAQTREKGSNINQGATTASSNPKPTNASSKPKDIAHDAGATVSPRQAECRTNKEDTGAASEKSVFASSSDHESRDSQGATAFSQPTKKPDPAFKVSTLRNRIKEYQDSAVSARVPPSNVTDSHNVKLRTDTETTCAPVDNATTQAEPDSHELPIAAEASDARPLMPQHKASELKARDSTEAGFVLSIPSFDSMETKNECDDINSLIQFLDDDAKIDYNPMFGTLNKAGQSRSHQLLPCDPMDLEPSMDTLPIEEHVKVPGCGLNGMSQPELNELGTASEAAFAGQLMPTANSEKEVHVTVLAEMGLQSSRRAEQPNKVSLGATDAETSSKVSTPAYKPPSISRVEPAESRNSEDTPAGVQNKSGSPETGMCEQAKKVKGAAVTTNKENHKPSSAFPQSEGSAKKGKTASKANSAPHNEMVPPKAPPTKKPAFKVPTREVTSKTEVRISKTAALLNGTQPRANASNSAETKLQASLASLNPKASSSTVIEAAPKARTADNNGTRSMAGAGKAAEVNVQAVPSRINGVQSKAIVSMAADKNTQAVPENTDETQPKPGNGYVVDSEDSDFESLSNTQDLTFEDTLSSISQSLDISQDSDFASLDGIDGSQSFDMEE</sequence>
<feature type="compositionally biased region" description="Polar residues" evidence="1">
    <location>
        <begin position="118"/>
        <end position="128"/>
    </location>
</feature>
<feature type="region of interest" description="Disordered" evidence="1">
    <location>
        <begin position="42"/>
        <end position="193"/>
    </location>
</feature>
<proteinExistence type="predicted"/>
<feature type="region of interest" description="Disordered" evidence="1">
    <location>
        <begin position="578"/>
        <end position="616"/>
    </location>
</feature>
<dbReference type="AlphaFoldDB" id="A0A131Z266"/>
<dbReference type="EMBL" id="GEDV01004346">
    <property type="protein sequence ID" value="JAP84211.1"/>
    <property type="molecule type" value="Transcribed_RNA"/>
</dbReference>
<organism evidence="2">
    <name type="scientific">Rhipicephalus appendiculatus</name>
    <name type="common">Brown ear tick</name>
    <dbReference type="NCBI Taxonomy" id="34631"/>
    <lineage>
        <taxon>Eukaryota</taxon>
        <taxon>Metazoa</taxon>
        <taxon>Ecdysozoa</taxon>
        <taxon>Arthropoda</taxon>
        <taxon>Chelicerata</taxon>
        <taxon>Arachnida</taxon>
        <taxon>Acari</taxon>
        <taxon>Parasitiformes</taxon>
        <taxon>Ixodida</taxon>
        <taxon>Ixodoidea</taxon>
        <taxon>Ixodidae</taxon>
        <taxon>Rhipicephalinae</taxon>
        <taxon>Rhipicephalus</taxon>
        <taxon>Rhipicephalus</taxon>
    </lineage>
</organism>
<evidence type="ECO:0000313" key="2">
    <source>
        <dbReference type="EMBL" id="JAP84211.1"/>
    </source>
</evidence>
<feature type="region of interest" description="Disordered" evidence="1">
    <location>
        <begin position="349"/>
        <end position="550"/>
    </location>
</feature>
<name>A0A131Z266_RHIAP</name>
<feature type="compositionally biased region" description="Basic and acidic residues" evidence="1">
    <location>
        <begin position="477"/>
        <end position="489"/>
    </location>
</feature>
<protein>
    <submittedName>
        <fullName evidence="2">Transcription regulatory protein</fullName>
    </submittedName>
</protein>
<feature type="compositionally biased region" description="Polar residues" evidence="1">
    <location>
        <begin position="497"/>
        <end position="529"/>
    </location>
</feature>
<evidence type="ECO:0000256" key="1">
    <source>
        <dbReference type="SAM" id="MobiDB-lite"/>
    </source>
</evidence>